<reference evidence="1" key="1">
    <citation type="submission" date="2019-08" db="EMBL/GenBank/DDBJ databases">
        <authorList>
            <person name="Kucharzyk K."/>
            <person name="Murdoch R.W."/>
            <person name="Higgins S."/>
            <person name="Loffler F."/>
        </authorList>
    </citation>
    <scope>NUCLEOTIDE SEQUENCE</scope>
</reference>
<comment type="caution">
    <text evidence="1">The sequence shown here is derived from an EMBL/GenBank/DDBJ whole genome shotgun (WGS) entry which is preliminary data.</text>
</comment>
<dbReference type="AlphaFoldDB" id="A0A645B1G1"/>
<organism evidence="1">
    <name type="scientific">bioreactor metagenome</name>
    <dbReference type="NCBI Taxonomy" id="1076179"/>
    <lineage>
        <taxon>unclassified sequences</taxon>
        <taxon>metagenomes</taxon>
        <taxon>ecological metagenomes</taxon>
    </lineage>
</organism>
<accession>A0A645B1G1</accession>
<evidence type="ECO:0000313" key="1">
    <source>
        <dbReference type="EMBL" id="MPM59280.1"/>
    </source>
</evidence>
<name>A0A645B1G1_9ZZZZ</name>
<proteinExistence type="predicted"/>
<gene>
    <name evidence="1" type="ORF">SDC9_106120</name>
</gene>
<sequence length="262" mass="28263">MRGQSGDVGVLPLGDHFGRGGCIVAGDYPHAGKTVQKVPALADGLGMGVNFRQLLQLCAGETQQLVADAKAGAAHNGQVPPLKQIVHRTDRAVGAVFNGEYSKLAKARLHGGDHRLKAFHIDNVPPGQQPVAGGLGVSALHTLTGDKTRLGEDLIPSGERGAHLCRHLRRRVDQLRLPRPGELEQCGKQVIGVALLVSGFRRDPCQNLPLPRAVGNGQSLCALGGGNILRERHALQKKLQQFLVHRVNFFPNLRKFHFWASF</sequence>
<dbReference type="EMBL" id="VSSQ01017209">
    <property type="protein sequence ID" value="MPM59280.1"/>
    <property type="molecule type" value="Genomic_DNA"/>
</dbReference>
<protein>
    <submittedName>
        <fullName evidence="1">Uncharacterized protein</fullName>
    </submittedName>
</protein>